<gene>
    <name evidence="2" type="ORF">E1267_18270</name>
</gene>
<dbReference type="AlphaFoldDB" id="A0A4R4NAE6"/>
<proteinExistence type="predicted"/>
<evidence type="ECO:0008006" key="4">
    <source>
        <dbReference type="Google" id="ProtNLM"/>
    </source>
</evidence>
<organism evidence="2 3">
    <name type="scientific">Nonomuraea longispora</name>
    <dbReference type="NCBI Taxonomy" id="1848320"/>
    <lineage>
        <taxon>Bacteria</taxon>
        <taxon>Bacillati</taxon>
        <taxon>Actinomycetota</taxon>
        <taxon>Actinomycetes</taxon>
        <taxon>Streptosporangiales</taxon>
        <taxon>Streptosporangiaceae</taxon>
        <taxon>Nonomuraea</taxon>
    </lineage>
</organism>
<sequence length="204" mass="22593">MAGPLAIFYGLRAAGVNQWLALLAGGVLPAGRAVHSIVKERRVSGVTLFVLGTMSLTIAMSFVTGSARVLLVRNAWGSAAMALWLLLSLLRPKPLLYEARMFMDREKQALWKASWEDFSGFRRALRVFTAIWGVAFAVDTAIRVLMALTLPIDLVPVLDDVLLVVTLLALIALQRFWGPRYLRKHGLAIRGGVEVHRLDEEERS</sequence>
<dbReference type="EMBL" id="SMJZ01000063">
    <property type="protein sequence ID" value="TDC05875.1"/>
    <property type="molecule type" value="Genomic_DNA"/>
</dbReference>
<protein>
    <recommendedName>
        <fullName evidence="4">DUF3159 domain-containing protein</fullName>
    </recommendedName>
</protein>
<evidence type="ECO:0000313" key="2">
    <source>
        <dbReference type="EMBL" id="TDC05875.1"/>
    </source>
</evidence>
<dbReference type="OrthoDB" id="3781030at2"/>
<evidence type="ECO:0000313" key="3">
    <source>
        <dbReference type="Proteomes" id="UP000295157"/>
    </source>
</evidence>
<accession>A0A4R4NAE6</accession>
<evidence type="ECO:0000256" key="1">
    <source>
        <dbReference type="SAM" id="Phobius"/>
    </source>
</evidence>
<keyword evidence="3" id="KW-1185">Reference proteome</keyword>
<keyword evidence="1" id="KW-0472">Membrane</keyword>
<reference evidence="2 3" key="1">
    <citation type="submission" date="2019-02" db="EMBL/GenBank/DDBJ databases">
        <title>Draft genome sequences of novel Actinobacteria.</title>
        <authorList>
            <person name="Sahin N."/>
            <person name="Ay H."/>
            <person name="Saygin H."/>
        </authorList>
    </citation>
    <scope>NUCLEOTIDE SEQUENCE [LARGE SCALE GENOMIC DNA]</scope>
    <source>
        <strain evidence="2 3">KC201</strain>
    </source>
</reference>
<keyword evidence="1" id="KW-1133">Transmembrane helix</keyword>
<feature type="transmembrane region" description="Helical" evidence="1">
    <location>
        <begin position="70"/>
        <end position="90"/>
    </location>
</feature>
<dbReference type="NCBIfam" id="NF041646">
    <property type="entry name" value="VC0807_fam"/>
    <property type="match status" value="1"/>
</dbReference>
<feature type="transmembrane region" description="Helical" evidence="1">
    <location>
        <begin position="127"/>
        <end position="148"/>
    </location>
</feature>
<keyword evidence="1" id="KW-0812">Transmembrane</keyword>
<feature type="transmembrane region" description="Helical" evidence="1">
    <location>
        <begin position="154"/>
        <end position="173"/>
    </location>
</feature>
<name>A0A4R4NAE6_9ACTN</name>
<dbReference type="Proteomes" id="UP000295157">
    <property type="component" value="Unassembled WGS sequence"/>
</dbReference>
<feature type="transmembrane region" description="Helical" evidence="1">
    <location>
        <begin position="6"/>
        <end position="31"/>
    </location>
</feature>
<comment type="caution">
    <text evidence="2">The sequence shown here is derived from an EMBL/GenBank/DDBJ whole genome shotgun (WGS) entry which is preliminary data.</text>
</comment>
<feature type="transmembrane region" description="Helical" evidence="1">
    <location>
        <begin position="43"/>
        <end position="64"/>
    </location>
</feature>